<comment type="function">
    <text evidence="5">Methylates the class 1 translation termination release factors RF1/PrfA and RF2/PrfB on the glutamine residue of the universally conserved GGQ motif.</text>
</comment>
<evidence type="ECO:0000256" key="5">
    <source>
        <dbReference type="HAMAP-Rule" id="MF_02126"/>
    </source>
</evidence>
<sequence>MTLQMAYQNAYASLGPDLSEDAEFDLSCLFEHIFGAPRRAPGNSAREADSAKLAAFNALAARYKAGEPLQYLLGMWEFYGLPFEVGPGVLIPRPDTETLVETALRLLKGTAAPAVADLCAGSGCIAAAIAHARPDARVYAVELSDAAFPYLVRNLARNAPGNAEAICGDAFAPPPLPPLDLIVSNPPYIARAEMETLSPQVRWEPEMALLGGEDGLDFYRALPRIWMPLLRPGGYIAFEVGYTQADTVAGLLGRSGYQSCSVERDLAGIRRVVWAQRPKD</sequence>
<dbReference type="HAMAP" id="MF_02126">
    <property type="entry name" value="RF_methyltr_PrmC"/>
    <property type="match status" value="1"/>
</dbReference>
<dbReference type="OrthoDB" id="9800643at2"/>
<organism evidence="8 9">
    <name type="scientific">Anaerotruncus colihominis</name>
    <dbReference type="NCBI Taxonomy" id="169435"/>
    <lineage>
        <taxon>Bacteria</taxon>
        <taxon>Bacillati</taxon>
        <taxon>Bacillota</taxon>
        <taxon>Clostridia</taxon>
        <taxon>Eubacteriales</taxon>
        <taxon>Oscillospiraceae</taxon>
        <taxon>Anaerotruncus</taxon>
    </lineage>
</organism>
<dbReference type="InterPro" id="IPR029063">
    <property type="entry name" value="SAM-dependent_MTases_sf"/>
</dbReference>
<evidence type="ECO:0000256" key="3">
    <source>
        <dbReference type="ARBA" id="ARBA00022691"/>
    </source>
</evidence>
<keyword evidence="1 5" id="KW-0489">Methyltransferase</keyword>
<dbReference type="Pfam" id="PF17827">
    <property type="entry name" value="PrmC_N"/>
    <property type="match status" value="1"/>
</dbReference>
<comment type="caution">
    <text evidence="5">Lacks conserved residue(s) required for the propagation of feature annotation.</text>
</comment>
<feature type="binding site" evidence="5">
    <location>
        <position position="185"/>
    </location>
    <ligand>
        <name>S-adenosyl-L-methionine</name>
        <dbReference type="ChEBI" id="CHEBI:59789"/>
    </ligand>
</feature>
<dbReference type="GO" id="GO:0102559">
    <property type="term" value="F:peptide chain release factor N(5)-glutamine methyltransferase activity"/>
    <property type="evidence" value="ECO:0007669"/>
    <property type="project" value="UniProtKB-EC"/>
</dbReference>
<name>A0A174REY3_9FIRM</name>
<feature type="domain" description="Methyltransferase small" evidence="6">
    <location>
        <begin position="107"/>
        <end position="193"/>
    </location>
</feature>
<reference evidence="8 9" key="1">
    <citation type="submission" date="2015-09" db="EMBL/GenBank/DDBJ databases">
        <authorList>
            <consortium name="Pathogen Informatics"/>
        </authorList>
    </citation>
    <scope>NUCLEOTIDE SEQUENCE [LARGE SCALE GENOMIC DNA]</scope>
    <source>
        <strain evidence="8 9">2789STDY5834939</strain>
    </source>
</reference>
<dbReference type="SUPFAM" id="SSF53335">
    <property type="entry name" value="S-adenosyl-L-methionine-dependent methyltransferases"/>
    <property type="match status" value="1"/>
</dbReference>
<dbReference type="NCBIfam" id="TIGR03534">
    <property type="entry name" value="RF_mod_PrmC"/>
    <property type="match status" value="1"/>
</dbReference>
<dbReference type="NCBIfam" id="TIGR00536">
    <property type="entry name" value="hemK_fam"/>
    <property type="match status" value="1"/>
</dbReference>
<gene>
    <name evidence="5 8" type="primary">prmC</name>
    <name evidence="8" type="ORF">ERS852551_02024</name>
</gene>
<dbReference type="PROSITE" id="PS00092">
    <property type="entry name" value="N6_MTASE"/>
    <property type="match status" value="1"/>
</dbReference>
<proteinExistence type="inferred from homology"/>
<evidence type="ECO:0000313" key="8">
    <source>
        <dbReference type="EMBL" id="CUP81079.1"/>
    </source>
</evidence>
<dbReference type="PANTHER" id="PTHR18895:SF74">
    <property type="entry name" value="MTRF1L RELEASE FACTOR GLUTAMINE METHYLTRANSFERASE"/>
    <property type="match status" value="1"/>
</dbReference>
<accession>A0A174REY3</accession>
<protein>
    <recommendedName>
        <fullName evidence="5">Release factor glutamine methyltransferase</fullName>
        <shortName evidence="5">RF MTase</shortName>
        <ecNumber evidence="5">2.1.1.297</ecNumber>
    </recommendedName>
    <alternativeName>
        <fullName evidence="5">N5-glutamine methyltransferase PrmC</fullName>
    </alternativeName>
    <alternativeName>
        <fullName evidence="5">Protein-(glutamine-N5) MTase PrmC</fullName>
    </alternativeName>
    <alternativeName>
        <fullName evidence="5">Protein-glutamine N-methyltransferase PrmC</fullName>
    </alternativeName>
</protein>
<evidence type="ECO:0000259" key="7">
    <source>
        <dbReference type="Pfam" id="PF17827"/>
    </source>
</evidence>
<dbReference type="EC" id="2.1.1.297" evidence="5"/>
<evidence type="ECO:0000256" key="1">
    <source>
        <dbReference type="ARBA" id="ARBA00022603"/>
    </source>
</evidence>
<feature type="binding site" evidence="5">
    <location>
        <begin position="185"/>
        <end position="188"/>
    </location>
    <ligand>
        <name>substrate</name>
    </ligand>
</feature>
<evidence type="ECO:0000313" key="9">
    <source>
        <dbReference type="Proteomes" id="UP000095765"/>
    </source>
</evidence>
<dbReference type="Proteomes" id="UP000095765">
    <property type="component" value="Unassembled WGS sequence"/>
</dbReference>
<dbReference type="Gene3D" id="3.40.50.150">
    <property type="entry name" value="Vaccinia Virus protein VP39"/>
    <property type="match status" value="1"/>
</dbReference>
<dbReference type="AlphaFoldDB" id="A0A174REY3"/>
<dbReference type="InterPro" id="IPR002052">
    <property type="entry name" value="DNA_methylase_N6_adenine_CS"/>
</dbReference>
<keyword evidence="3 5" id="KW-0949">S-adenosyl-L-methionine</keyword>
<dbReference type="InterPro" id="IPR004556">
    <property type="entry name" value="HemK-like"/>
</dbReference>
<dbReference type="InterPro" id="IPR040758">
    <property type="entry name" value="PrmC_N"/>
</dbReference>
<dbReference type="RefSeq" id="WP_055245282.1">
    <property type="nucleotide sequence ID" value="NZ_CABIWA010000002.1"/>
</dbReference>
<comment type="similarity">
    <text evidence="5">Belongs to the protein N5-glutamine methyltransferase family. PrmC subfamily.</text>
</comment>
<dbReference type="Gene3D" id="1.10.8.10">
    <property type="entry name" value="DNA helicase RuvA subunit, C-terminal domain"/>
    <property type="match status" value="1"/>
</dbReference>
<feature type="domain" description="Release factor glutamine methyltransferase N-terminal" evidence="7">
    <location>
        <begin position="8"/>
        <end position="74"/>
    </location>
</feature>
<dbReference type="Pfam" id="PF05175">
    <property type="entry name" value="MTS"/>
    <property type="match status" value="1"/>
</dbReference>
<dbReference type="PANTHER" id="PTHR18895">
    <property type="entry name" value="HEMK METHYLTRANSFERASE"/>
    <property type="match status" value="1"/>
</dbReference>
<dbReference type="GO" id="GO:0032259">
    <property type="term" value="P:methylation"/>
    <property type="evidence" value="ECO:0007669"/>
    <property type="project" value="UniProtKB-KW"/>
</dbReference>
<evidence type="ECO:0000256" key="2">
    <source>
        <dbReference type="ARBA" id="ARBA00022679"/>
    </source>
</evidence>
<dbReference type="EMBL" id="CZBE01000013">
    <property type="protein sequence ID" value="CUP81079.1"/>
    <property type="molecule type" value="Genomic_DNA"/>
</dbReference>
<comment type="catalytic activity">
    <reaction evidence="4 5">
        <text>L-glutaminyl-[peptide chain release factor] + S-adenosyl-L-methionine = N(5)-methyl-L-glutaminyl-[peptide chain release factor] + S-adenosyl-L-homocysteine + H(+)</text>
        <dbReference type="Rhea" id="RHEA:42896"/>
        <dbReference type="Rhea" id="RHEA-COMP:10271"/>
        <dbReference type="Rhea" id="RHEA-COMP:10272"/>
        <dbReference type="ChEBI" id="CHEBI:15378"/>
        <dbReference type="ChEBI" id="CHEBI:30011"/>
        <dbReference type="ChEBI" id="CHEBI:57856"/>
        <dbReference type="ChEBI" id="CHEBI:59789"/>
        <dbReference type="ChEBI" id="CHEBI:61891"/>
        <dbReference type="EC" id="2.1.1.297"/>
    </reaction>
</comment>
<dbReference type="InterPro" id="IPR050320">
    <property type="entry name" value="N5-glutamine_MTase"/>
</dbReference>
<evidence type="ECO:0000256" key="4">
    <source>
        <dbReference type="ARBA" id="ARBA00048391"/>
    </source>
</evidence>
<keyword evidence="2 5" id="KW-0808">Transferase</keyword>
<feature type="binding site" evidence="5">
    <location>
        <position position="142"/>
    </location>
    <ligand>
        <name>S-adenosyl-L-methionine</name>
        <dbReference type="ChEBI" id="CHEBI:59789"/>
    </ligand>
</feature>
<dbReference type="InterPro" id="IPR019874">
    <property type="entry name" value="RF_methyltr_PrmC"/>
</dbReference>
<dbReference type="CDD" id="cd02440">
    <property type="entry name" value="AdoMet_MTases"/>
    <property type="match status" value="1"/>
</dbReference>
<dbReference type="GO" id="GO:0003676">
    <property type="term" value="F:nucleic acid binding"/>
    <property type="evidence" value="ECO:0007669"/>
    <property type="project" value="InterPro"/>
</dbReference>
<evidence type="ECO:0000259" key="6">
    <source>
        <dbReference type="Pfam" id="PF05175"/>
    </source>
</evidence>
<dbReference type="InterPro" id="IPR007848">
    <property type="entry name" value="Small_mtfrase_dom"/>
</dbReference>